<dbReference type="InterPro" id="IPR010920">
    <property type="entry name" value="LSM_dom_sf"/>
</dbReference>
<feature type="transmembrane region" description="Helical" evidence="5">
    <location>
        <begin position="87"/>
        <end position="109"/>
    </location>
</feature>
<keyword evidence="4 5" id="KW-0472">Membrane</keyword>
<feature type="domain" description="Mechanosensitive ion channel MscS" evidence="6">
    <location>
        <begin position="185"/>
        <end position="251"/>
    </location>
</feature>
<dbReference type="Gene3D" id="1.10.287.1260">
    <property type="match status" value="1"/>
</dbReference>
<name>A0AA49JHC9_9BACT</name>
<feature type="transmembrane region" description="Helical" evidence="5">
    <location>
        <begin position="163"/>
        <end position="182"/>
    </location>
</feature>
<dbReference type="Proteomes" id="UP001232019">
    <property type="component" value="Chromosome"/>
</dbReference>
<evidence type="ECO:0000256" key="2">
    <source>
        <dbReference type="ARBA" id="ARBA00022692"/>
    </source>
</evidence>
<feature type="transmembrane region" description="Helical" evidence="5">
    <location>
        <begin position="57"/>
        <end position="75"/>
    </location>
</feature>
<evidence type="ECO:0000256" key="3">
    <source>
        <dbReference type="ARBA" id="ARBA00022989"/>
    </source>
</evidence>
<dbReference type="PANTHER" id="PTHR30566">
    <property type="entry name" value="YNAI-RELATED MECHANOSENSITIVE ION CHANNEL"/>
    <property type="match status" value="1"/>
</dbReference>
<evidence type="ECO:0000256" key="4">
    <source>
        <dbReference type="ARBA" id="ARBA00023136"/>
    </source>
</evidence>
<accession>A0AA49JDU5</accession>
<dbReference type="Pfam" id="PF00924">
    <property type="entry name" value="MS_channel_2nd"/>
    <property type="match status" value="1"/>
</dbReference>
<accession>A0AA49JHC9</accession>
<comment type="subcellular location">
    <subcellularLocation>
        <location evidence="1">Membrane</location>
    </subcellularLocation>
</comment>
<dbReference type="SUPFAM" id="SSF50182">
    <property type="entry name" value="Sm-like ribonucleoproteins"/>
    <property type="match status" value="1"/>
</dbReference>
<keyword evidence="2 5" id="KW-0812">Transmembrane</keyword>
<evidence type="ECO:0000313" key="9">
    <source>
        <dbReference type="Proteomes" id="UP001244443"/>
    </source>
</evidence>
<dbReference type="PANTHER" id="PTHR30566:SF25">
    <property type="entry name" value="INNER MEMBRANE PROTEIN"/>
    <property type="match status" value="1"/>
</dbReference>
<dbReference type="InterPro" id="IPR023408">
    <property type="entry name" value="MscS_beta-dom_sf"/>
</dbReference>
<dbReference type="EMBL" id="CP129970">
    <property type="protein sequence ID" value="WKK85219.2"/>
    <property type="molecule type" value="Genomic_DNA"/>
</dbReference>
<dbReference type="Gene3D" id="2.30.30.60">
    <property type="match status" value="1"/>
</dbReference>
<proteinExistence type="predicted"/>
<keyword evidence="3 5" id="KW-1133">Transmembrane helix</keyword>
<organism evidence="7">
    <name type="scientific">Marivirga arenosa</name>
    <dbReference type="NCBI Taxonomy" id="3059076"/>
    <lineage>
        <taxon>Bacteria</taxon>
        <taxon>Pseudomonadati</taxon>
        <taxon>Bacteroidota</taxon>
        <taxon>Cytophagia</taxon>
        <taxon>Cytophagales</taxon>
        <taxon>Marivirgaceae</taxon>
        <taxon>Marivirga</taxon>
    </lineage>
</organism>
<dbReference type="RefSeq" id="WP_308356112.1">
    <property type="nucleotide sequence ID" value="NZ_CP129968.2"/>
</dbReference>
<feature type="transmembrane region" description="Helical" evidence="5">
    <location>
        <begin position="14"/>
        <end position="36"/>
    </location>
</feature>
<gene>
    <name evidence="7" type="ORF">QYS47_20590</name>
    <name evidence="8" type="ORF">QYS48_25065</name>
</gene>
<evidence type="ECO:0000259" key="6">
    <source>
        <dbReference type="Pfam" id="PF00924"/>
    </source>
</evidence>
<evidence type="ECO:0000256" key="1">
    <source>
        <dbReference type="ARBA" id="ARBA00004370"/>
    </source>
</evidence>
<dbReference type="KEGG" id="marp:QYS47_20590"/>
<dbReference type="Proteomes" id="UP001244443">
    <property type="component" value="Chromosome"/>
</dbReference>
<reference evidence="7 9" key="1">
    <citation type="submission" date="2023-08" db="EMBL/GenBank/DDBJ databases">
        <title>Comparative genomics and taxonomic characterization of three novel marine species of genus Marivirga.</title>
        <authorList>
            <person name="Muhammad N."/>
            <person name="Kim S.-G."/>
        </authorList>
    </citation>
    <scope>NUCLEOTIDE SEQUENCE</scope>
    <source>
        <strain evidence="8 9">ABR2-2</strain>
        <strain evidence="7">BKB1-2</strain>
    </source>
</reference>
<dbReference type="GO" id="GO:0016020">
    <property type="term" value="C:membrane"/>
    <property type="evidence" value="ECO:0007669"/>
    <property type="project" value="UniProtKB-SubCell"/>
</dbReference>
<keyword evidence="9" id="KW-1185">Reference proteome</keyword>
<dbReference type="GO" id="GO:0008381">
    <property type="term" value="F:mechanosensitive monoatomic ion channel activity"/>
    <property type="evidence" value="ECO:0007669"/>
    <property type="project" value="UniProtKB-ARBA"/>
</dbReference>
<dbReference type="EMBL" id="CP129968">
    <property type="protein sequence ID" value="WKK79693.2"/>
    <property type="molecule type" value="Genomic_DNA"/>
</dbReference>
<dbReference type="InterPro" id="IPR006685">
    <property type="entry name" value="MscS_channel_2nd"/>
</dbReference>
<evidence type="ECO:0000313" key="7">
    <source>
        <dbReference type="EMBL" id="WKK79693.2"/>
    </source>
</evidence>
<evidence type="ECO:0000256" key="5">
    <source>
        <dbReference type="SAM" id="Phobius"/>
    </source>
</evidence>
<dbReference type="AlphaFoldDB" id="A0AA49JHC9"/>
<protein>
    <submittedName>
        <fullName evidence="7">Mechanosensitive ion channel</fullName>
    </submittedName>
</protein>
<feature type="transmembrane region" description="Helical" evidence="5">
    <location>
        <begin position="136"/>
        <end position="157"/>
    </location>
</feature>
<sequence length="356" mass="41160">MISLLSELGIKEPYLRLLVVSFISLLIGIIVRFLFFKILFLLNKKKSRRTVELLQDRFEGSIFLFLPVLIIHTLIPKFGLEEDFRSALHIITEVLIIVSFTIVVIRLVFFLQDVLYGKFNDDSDVKGRQVITQIVFFRKLITFVIILVAVCLILMQFDSVRKYGATILTSAGVAGIIIGFAAQKTLANFLAGLQIAFTQPIKIGDALYVEDEWGWVEEINLTYIVIKIWDRRRLVLPITYFTEQVYENWTKRHSDINGTVFIYTDYTIPVNAIRRKFEQILEDTALWDGNSQIVQVTGASEKTMEIRLLMSAKNSMISWDLRCHVREEIITFIQKEYPEALPKTRLELNHLPDSKT</sequence>
<evidence type="ECO:0000313" key="8">
    <source>
        <dbReference type="EMBL" id="WKK85219.2"/>
    </source>
</evidence>